<protein>
    <submittedName>
        <fullName evidence="1">Uncharacterized protein</fullName>
    </submittedName>
</protein>
<sequence>KSRACGAVSTCLGRAHHKRLEVQLAVQKEVMNGVILQYLCWIMLFSSKCARDCQRAKTKDFRKAPIESMPSQTAGRVYCDEVQHSPRSKMQCMFGNDMLWKWNMEDVWDSSRVGNCEALGHQEDHLGFKGPFTAELVGETARKQYRSSSITRRAGSVPNLEKKVSLSNFKI</sequence>
<evidence type="ECO:0000313" key="2">
    <source>
        <dbReference type="Proteomes" id="UP000092124"/>
    </source>
</evidence>
<dbReference type="EMBL" id="LZPO01027364">
    <property type="protein sequence ID" value="OBS79154.1"/>
    <property type="molecule type" value="Genomic_DNA"/>
</dbReference>
<accession>A0A1A6HLM4</accession>
<dbReference type="AlphaFoldDB" id="A0A1A6HLM4"/>
<gene>
    <name evidence="1" type="ORF">A6R68_18478</name>
</gene>
<comment type="caution">
    <text evidence="1">The sequence shown here is derived from an EMBL/GenBank/DDBJ whole genome shotgun (WGS) entry which is preliminary data.</text>
</comment>
<evidence type="ECO:0000313" key="1">
    <source>
        <dbReference type="EMBL" id="OBS79154.1"/>
    </source>
</evidence>
<dbReference type="OrthoDB" id="203821at2759"/>
<reference evidence="1 2" key="1">
    <citation type="submission" date="2016-06" db="EMBL/GenBank/DDBJ databases">
        <title>The Draft Genome Sequence and Annotation of the Desert Woodrat Neotoma lepida.</title>
        <authorList>
            <person name="Campbell M."/>
            <person name="Oakeson K.F."/>
            <person name="Yandell M."/>
            <person name="Halpert J.R."/>
            <person name="Dearing D."/>
        </authorList>
    </citation>
    <scope>NUCLEOTIDE SEQUENCE [LARGE SCALE GENOMIC DNA]</scope>
    <source>
        <strain evidence="1">417</strain>
        <tissue evidence="1">Liver</tissue>
    </source>
</reference>
<organism evidence="1 2">
    <name type="scientific">Neotoma lepida</name>
    <name type="common">Desert woodrat</name>
    <dbReference type="NCBI Taxonomy" id="56216"/>
    <lineage>
        <taxon>Eukaryota</taxon>
        <taxon>Metazoa</taxon>
        <taxon>Chordata</taxon>
        <taxon>Craniata</taxon>
        <taxon>Vertebrata</taxon>
        <taxon>Euteleostomi</taxon>
        <taxon>Mammalia</taxon>
        <taxon>Eutheria</taxon>
        <taxon>Euarchontoglires</taxon>
        <taxon>Glires</taxon>
        <taxon>Rodentia</taxon>
        <taxon>Myomorpha</taxon>
        <taxon>Muroidea</taxon>
        <taxon>Cricetidae</taxon>
        <taxon>Neotominae</taxon>
        <taxon>Neotoma</taxon>
    </lineage>
</organism>
<feature type="non-terminal residue" evidence="1">
    <location>
        <position position="1"/>
    </location>
</feature>
<keyword evidence="2" id="KW-1185">Reference proteome</keyword>
<proteinExistence type="predicted"/>
<dbReference type="Proteomes" id="UP000092124">
    <property type="component" value="Unassembled WGS sequence"/>
</dbReference>
<name>A0A1A6HLM4_NEOLE</name>